<gene>
    <name evidence="2" type="ORF">HMPREF9449_01404</name>
</gene>
<name>H1DGL8_9BACT</name>
<evidence type="ECO:0000313" key="3">
    <source>
        <dbReference type="Proteomes" id="UP000004892"/>
    </source>
</evidence>
<dbReference type="PANTHER" id="PTHR37833">
    <property type="entry name" value="LIPOPROTEIN-RELATED"/>
    <property type="match status" value="1"/>
</dbReference>
<evidence type="ECO:0008006" key="4">
    <source>
        <dbReference type="Google" id="ProtNLM"/>
    </source>
</evidence>
<dbReference type="PANTHER" id="PTHR37833:SF1">
    <property type="entry name" value="SIGNAL PEPTIDE PROTEIN"/>
    <property type="match status" value="1"/>
</dbReference>
<feature type="chain" id="PRO_5003548677" description="DUF1573 domain-containing protein" evidence="1">
    <location>
        <begin position="33"/>
        <end position="152"/>
    </location>
</feature>
<keyword evidence="1" id="KW-0732">Signal</keyword>
<dbReference type="HOGENOM" id="CLU_122784_0_0_10"/>
<keyword evidence="3" id="KW-1185">Reference proteome</keyword>
<protein>
    <recommendedName>
        <fullName evidence="4">DUF1573 domain-containing protein</fullName>
    </recommendedName>
</protein>
<proteinExistence type="predicted"/>
<comment type="caution">
    <text evidence="2">The sequence shown here is derived from an EMBL/GenBank/DDBJ whole genome shotgun (WGS) entry which is preliminary data.</text>
</comment>
<dbReference type="Gene3D" id="2.60.40.10">
    <property type="entry name" value="Immunoglobulins"/>
    <property type="match status" value="1"/>
</dbReference>
<evidence type="ECO:0000313" key="2">
    <source>
        <dbReference type="EMBL" id="EHP47551.1"/>
    </source>
</evidence>
<dbReference type="STRING" id="742817.HMPREF9449_01404"/>
<dbReference type="InterPro" id="IPR013783">
    <property type="entry name" value="Ig-like_fold"/>
</dbReference>
<organism evidence="2 3">
    <name type="scientific">Odoribacter laneus YIT 12061</name>
    <dbReference type="NCBI Taxonomy" id="742817"/>
    <lineage>
        <taxon>Bacteria</taxon>
        <taxon>Pseudomonadati</taxon>
        <taxon>Bacteroidota</taxon>
        <taxon>Bacteroidia</taxon>
        <taxon>Bacteroidales</taxon>
        <taxon>Odoribacteraceae</taxon>
        <taxon>Odoribacter</taxon>
    </lineage>
</organism>
<evidence type="ECO:0000256" key="1">
    <source>
        <dbReference type="SAM" id="SignalP"/>
    </source>
</evidence>
<reference evidence="2 3" key="1">
    <citation type="submission" date="2012-01" db="EMBL/GenBank/DDBJ databases">
        <title>The Genome Sequence of Odoribacter laneus YIT 12061.</title>
        <authorList>
            <consortium name="The Broad Institute Genome Sequencing Platform"/>
            <person name="Earl A."/>
            <person name="Ward D."/>
            <person name="Feldgarden M."/>
            <person name="Gevers D."/>
            <person name="Morotomi M."/>
            <person name="Young S.K."/>
            <person name="Zeng Q."/>
            <person name="Gargeya S."/>
            <person name="Fitzgerald M."/>
            <person name="Haas B."/>
            <person name="Abouelleil A."/>
            <person name="Alvarado L."/>
            <person name="Arachchi H.M."/>
            <person name="Berlin A."/>
            <person name="Chapman S.B."/>
            <person name="Gearin G."/>
            <person name="Goldberg J."/>
            <person name="Griggs A."/>
            <person name="Gujja S."/>
            <person name="Hansen M."/>
            <person name="Heiman D."/>
            <person name="Howarth C."/>
            <person name="Larimer J."/>
            <person name="Lui A."/>
            <person name="MacDonald P.J.P."/>
            <person name="McCowen C."/>
            <person name="Montmayeur A."/>
            <person name="Murphy C."/>
            <person name="Neiman D."/>
            <person name="Pearson M."/>
            <person name="Priest M."/>
            <person name="Roberts A."/>
            <person name="Saif S."/>
            <person name="Shea T."/>
            <person name="Sisk P."/>
            <person name="Stolte C."/>
            <person name="Sykes S."/>
            <person name="Wortman J."/>
            <person name="Nusbaum C."/>
            <person name="Birren B."/>
        </authorList>
    </citation>
    <scope>NUCLEOTIDE SEQUENCE [LARGE SCALE GENOMIC DNA]</scope>
    <source>
        <strain evidence="2 3">YIT 12061</strain>
    </source>
</reference>
<dbReference type="Proteomes" id="UP000004892">
    <property type="component" value="Unassembled WGS sequence"/>
</dbReference>
<dbReference type="RefSeq" id="WP_009136552.1">
    <property type="nucleotide sequence ID" value="NZ_JH594596.1"/>
</dbReference>
<dbReference type="eggNOG" id="COG2885">
    <property type="taxonomic scope" value="Bacteria"/>
</dbReference>
<sequence length="152" mass="17060">MNILYYTKKNIRFSLGKLAVFCCLFLLFLTSCQNKSQKSTDDLENTRIELTQPTFNFGKITSGETVSHTYSLKNTGDHYLIIKNIQTSCGCTTVDYPKEPIAPGKEGKLEIAFNSSGRYGKQYKEIRIFANVPEKVVTLKFTADIQGTPSGH</sequence>
<dbReference type="GeneID" id="98068977"/>
<dbReference type="InterPro" id="IPR011467">
    <property type="entry name" value="DUF1573"/>
</dbReference>
<dbReference type="AlphaFoldDB" id="H1DGL8"/>
<dbReference type="EMBL" id="ADMC01000022">
    <property type="protein sequence ID" value="EHP47551.1"/>
    <property type="molecule type" value="Genomic_DNA"/>
</dbReference>
<accession>H1DGL8</accession>
<feature type="signal peptide" evidence="1">
    <location>
        <begin position="1"/>
        <end position="32"/>
    </location>
</feature>
<dbReference type="PATRIC" id="fig|742817.3.peg.1491"/>
<dbReference type="Pfam" id="PF07610">
    <property type="entry name" value="DUF1573"/>
    <property type="match status" value="1"/>
</dbReference>